<dbReference type="Proteomes" id="UP000001593">
    <property type="component" value="Unassembled WGS sequence"/>
</dbReference>
<dbReference type="GO" id="GO:0004364">
    <property type="term" value="F:glutathione transferase activity"/>
    <property type="evidence" value="ECO:0000318"/>
    <property type="project" value="GO_Central"/>
</dbReference>
<dbReference type="Pfam" id="PF13410">
    <property type="entry name" value="GST_C_2"/>
    <property type="match status" value="1"/>
</dbReference>
<evidence type="ECO:0000259" key="1">
    <source>
        <dbReference type="PROSITE" id="PS50405"/>
    </source>
</evidence>
<dbReference type="SUPFAM" id="SSF47616">
    <property type="entry name" value="GST C-terminal domain-like"/>
    <property type="match status" value="1"/>
</dbReference>
<protein>
    <recommendedName>
        <fullName evidence="1">GST C-terminal domain-containing protein</fullName>
    </recommendedName>
</protein>
<dbReference type="HOGENOM" id="CLU_037263_3_0_1"/>
<accession>A7SU84</accession>
<dbReference type="PhylomeDB" id="A7SU84"/>
<evidence type="ECO:0000313" key="3">
    <source>
        <dbReference type="Proteomes" id="UP000001593"/>
    </source>
</evidence>
<dbReference type="OMA" id="YQLFVSY"/>
<dbReference type="InterPro" id="IPR036249">
    <property type="entry name" value="Thioredoxin-like_sf"/>
</dbReference>
<keyword evidence="3" id="KW-1185">Reference proteome</keyword>
<organism evidence="2 3">
    <name type="scientific">Nematostella vectensis</name>
    <name type="common">Starlet sea anemone</name>
    <dbReference type="NCBI Taxonomy" id="45351"/>
    <lineage>
        <taxon>Eukaryota</taxon>
        <taxon>Metazoa</taxon>
        <taxon>Cnidaria</taxon>
        <taxon>Anthozoa</taxon>
        <taxon>Hexacorallia</taxon>
        <taxon>Actiniaria</taxon>
        <taxon>Edwardsiidae</taxon>
        <taxon>Nematostella</taxon>
    </lineage>
</organism>
<dbReference type="Gene3D" id="3.40.30.10">
    <property type="entry name" value="Glutaredoxin"/>
    <property type="match status" value="1"/>
</dbReference>
<proteinExistence type="predicted"/>
<gene>
    <name evidence="2" type="ORF">NEMVEDRAFT_v1g131971</name>
</gene>
<dbReference type="eggNOG" id="KOG2903">
    <property type="taxonomic scope" value="Eukaryota"/>
</dbReference>
<dbReference type="InParanoid" id="A7SU84"/>
<dbReference type="PANTHER" id="PTHR32419">
    <property type="entry name" value="GLUTATHIONYL-HYDROQUINONE REDUCTASE"/>
    <property type="match status" value="1"/>
</dbReference>
<dbReference type="InterPro" id="IPR016639">
    <property type="entry name" value="GST_Omega/GSH"/>
</dbReference>
<dbReference type="InterPro" id="IPR004045">
    <property type="entry name" value="Glutathione_S-Trfase_N"/>
</dbReference>
<feature type="domain" description="GST C-terminal" evidence="1">
    <location>
        <begin position="135"/>
        <end position="233"/>
    </location>
</feature>
<dbReference type="PROSITE" id="PS50405">
    <property type="entry name" value="GST_CTER"/>
    <property type="match status" value="1"/>
</dbReference>
<dbReference type="AlphaFoldDB" id="A7SU84"/>
<dbReference type="KEGG" id="nve:5503880"/>
<sequence length="233" mass="26831">MAECFNSWIKADGSTDFPPEANRYHLYIGYSCPFAARPFTVWKLKGLETVISINFTDPFKLPNETWKFSPEKDSCTADEVNGFSGLKEVYLKADPNFKGKISVPLLWDKKTGTAVNNDSVEIMRMLNSEFNAFCPTKEQRSIDLRPSDLQDKMEDINAWVGKINFGVYVAGLAPNQQRYDEKVEELFQYLDKAEDILSRQRYLLGDKMTETDIRLFTTLVRFDVVYHGLFKVI</sequence>
<evidence type="ECO:0000313" key="2">
    <source>
        <dbReference type="EMBL" id="EDO32733.1"/>
    </source>
</evidence>
<dbReference type="InterPro" id="IPR036282">
    <property type="entry name" value="Glutathione-S-Trfase_C_sf"/>
</dbReference>
<dbReference type="Pfam" id="PF13409">
    <property type="entry name" value="GST_N_2"/>
    <property type="match status" value="1"/>
</dbReference>
<dbReference type="PANTHER" id="PTHR32419:SF6">
    <property type="entry name" value="GLUTATHIONE S-TRANSFERASE OMEGA-LIKE 1-RELATED"/>
    <property type="match status" value="1"/>
</dbReference>
<reference evidence="2 3" key="1">
    <citation type="journal article" date="2007" name="Science">
        <title>Sea anemone genome reveals ancestral eumetazoan gene repertoire and genomic organization.</title>
        <authorList>
            <person name="Putnam N.H."/>
            <person name="Srivastava M."/>
            <person name="Hellsten U."/>
            <person name="Dirks B."/>
            <person name="Chapman J."/>
            <person name="Salamov A."/>
            <person name="Terry A."/>
            <person name="Shapiro H."/>
            <person name="Lindquist E."/>
            <person name="Kapitonov V.V."/>
            <person name="Jurka J."/>
            <person name="Genikhovich G."/>
            <person name="Grigoriev I.V."/>
            <person name="Lucas S.M."/>
            <person name="Steele R.E."/>
            <person name="Finnerty J.R."/>
            <person name="Technau U."/>
            <person name="Martindale M.Q."/>
            <person name="Rokhsar D.S."/>
        </authorList>
    </citation>
    <scope>NUCLEOTIDE SEQUENCE [LARGE SCALE GENOMIC DNA]</scope>
    <source>
        <strain evidence="3">CH2 X CH6</strain>
    </source>
</reference>
<dbReference type="STRING" id="45351.A7SU84"/>
<dbReference type="SUPFAM" id="SSF52833">
    <property type="entry name" value="Thioredoxin-like"/>
    <property type="match status" value="1"/>
</dbReference>
<dbReference type="Gene3D" id="1.20.1050.10">
    <property type="match status" value="1"/>
</dbReference>
<dbReference type="GO" id="GO:0005737">
    <property type="term" value="C:cytoplasm"/>
    <property type="evidence" value="ECO:0000318"/>
    <property type="project" value="GO_Central"/>
</dbReference>
<dbReference type="InterPro" id="IPR010987">
    <property type="entry name" value="Glutathione-S-Trfase_C-like"/>
</dbReference>
<name>A7SU84_NEMVE</name>
<dbReference type="EMBL" id="DS469809">
    <property type="protein sequence ID" value="EDO32733.1"/>
    <property type="molecule type" value="Genomic_DNA"/>
</dbReference>